<dbReference type="InterPro" id="IPR009100">
    <property type="entry name" value="AcylCoA_DH/oxidase_NM_dom_sf"/>
</dbReference>
<sequence length="776" mass="89307">MILYLLALLLILIVHLYYRLPFWLLSIFWFLTPFICYKLKLITNTQGIITLFLILNIIIIGNFNHLRRLFFTLPLLRIFNSKDRINWQRFKNIDDGWLVTDFEKALYNGQPDFNVQIPDSPPSQSAQDFLNEIGGKSDLGPERYRRFLSDHGIAALAIDKNHAGHGFNRRDVAHIINGISQYNPLLAALIGIINTESVISLINRHGTPTQREDYLPAFAKGEKQPFLNTTFLYELLENGRSSIEGRLETDLYDQQDTVGIRLSFTDIIMLGTARSSVFYVAVNLSDFTNLLSGHTRLGTVLCLLDSAHDNIEVIPGNEVYKGLFNYYRCSAKDIFIPMSQIIGGETAINQGIRQLFLNQAQGAGVWPAAVSRYIQDSASYFSWYFAHIKKQNSRPLMDYRLVRKQLNRQFSYRQRLINVQQTALINGDKPLMSYTNILFKNSLFDASLQQLNWLRTILGSHAHQIKSEHKLNQYFRVKHLSMELDGHSHEINQLPLMKKVALSAHPWYKLEIAELSKPRVDSKKLDKFLFKHLAYILHNIVKVWVYAVRTSWLGRFFWRKSKHKNRIRRLSSSYALIADLALIKWSLRKDNNTEFTAFLAECNQHLVTQMAVLSEYRQHKNHDRRRFVLKQSLRDSYYLCQKALNQSINSAFDHYASLLLKIIIFPFGKPFHPAGFATDEALEPLPERGLQHPIQATRSITRVADASHQLLASKKIETAVTNATGLTVTSKNYQVLIDRSLAAGIISVEQAEQLRAAYDAIHDLEIINHFGNHYDP</sequence>
<reference evidence="5" key="1">
    <citation type="journal article" date="2014" name="Int. J. Syst. Evol. Microbiol.">
        <title>Complete genome sequence of Corynebacterium casei LMG S-19264T (=DSM 44701T), isolated from a smear-ripened cheese.</title>
        <authorList>
            <consortium name="US DOE Joint Genome Institute (JGI-PGF)"/>
            <person name="Walter F."/>
            <person name="Albersmeier A."/>
            <person name="Kalinowski J."/>
            <person name="Ruckert C."/>
        </authorList>
    </citation>
    <scope>NUCLEOTIDE SEQUENCE</scope>
    <source>
        <strain evidence="5">CGMCC 1.12181</strain>
    </source>
</reference>
<evidence type="ECO:0000259" key="4">
    <source>
        <dbReference type="Pfam" id="PF09317"/>
    </source>
</evidence>
<dbReference type="GO" id="GO:0070991">
    <property type="term" value="F:medium-chain fatty acyl-CoA dehydrogenase activity"/>
    <property type="evidence" value="ECO:0007669"/>
    <property type="project" value="UniProtKB-EC"/>
</dbReference>
<keyword evidence="2" id="KW-0472">Membrane</keyword>
<dbReference type="InterPro" id="IPR013786">
    <property type="entry name" value="AcylCoA_DH/ox_N"/>
</dbReference>
<keyword evidence="6" id="KW-1185">Reference proteome</keyword>
<dbReference type="SUPFAM" id="SSF56645">
    <property type="entry name" value="Acyl-CoA dehydrogenase NM domain-like"/>
    <property type="match status" value="1"/>
</dbReference>
<feature type="domain" description="Acyl-CoA dehydrogenase C-terminal bacterial-type" evidence="4">
    <location>
        <begin position="504"/>
        <end position="763"/>
    </location>
</feature>
<evidence type="ECO:0000256" key="2">
    <source>
        <dbReference type="SAM" id="Phobius"/>
    </source>
</evidence>
<dbReference type="Gene3D" id="1.20.140.10">
    <property type="entry name" value="Butyryl-CoA Dehydrogenase, subunit A, domain 3"/>
    <property type="match status" value="1"/>
</dbReference>
<comment type="caution">
    <text evidence="5">The sequence shown here is derived from an EMBL/GenBank/DDBJ whole genome shotgun (WGS) entry which is preliminary data.</text>
</comment>
<gene>
    <name evidence="5" type="ORF">GCM10011365_08690</name>
</gene>
<dbReference type="EC" id="1.3.8.7" evidence="1"/>
<dbReference type="Gene3D" id="2.40.110.10">
    <property type="entry name" value="Butyryl-CoA Dehydrogenase, subunit A, domain 2"/>
    <property type="match status" value="1"/>
</dbReference>
<dbReference type="GO" id="GO:0050660">
    <property type="term" value="F:flavin adenine dinucleotide binding"/>
    <property type="evidence" value="ECO:0007669"/>
    <property type="project" value="InterPro"/>
</dbReference>
<dbReference type="Gene3D" id="1.10.540.10">
    <property type="entry name" value="Acyl-CoA dehydrogenase/oxidase, N-terminal domain"/>
    <property type="match status" value="1"/>
</dbReference>
<feature type="domain" description="Acyl-CoA dehydrogenase/oxidase N-terminal" evidence="3">
    <location>
        <begin position="145"/>
        <end position="222"/>
    </location>
</feature>
<keyword evidence="2" id="KW-0812">Transmembrane</keyword>
<proteinExistence type="predicted"/>
<organism evidence="5 6">
    <name type="scientific">Marinicella pacifica</name>
    <dbReference type="NCBI Taxonomy" id="1171543"/>
    <lineage>
        <taxon>Bacteria</taxon>
        <taxon>Pseudomonadati</taxon>
        <taxon>Pseudomonadota</taxon>
        <taxon>Gammaproteobacteria</taxon>
        <taxon>Lysobacterales</taxon>
        <taxon>Marinicellaceae</taxon>
        <taxon>Marinicella</taxon>
    </lineage>
</organism>
<protein>
    <recommendedName>
        <fullName evidence="1">medium-chain acyl-CoA dehydrogenase</fullName>
        <ecNumber evidence="1">1.3.8.7</ecNumber>
    </recommendedName>
</protein>
<dbReference type="RefSeq" id="WP_188364468.1">
    <property type="nucleotide sequence ID" value="NZ_BAABJF010000017.1"/>
</dbReference>
<dbReference type="InterPro" id="IPR037069">
    <property type="entry name" value="AcylCoA_DH/ox_N_sf"/>
</dbReference>
<dbReference type="Pfam" id="PF02771">
    <property type="entry name" value="Acyl-CoA_dh_N"/>
    <property type="match status" value="1"/>
</dbReference>
<evidence type="ECO:0000259" key="3">
    <source>
        <dbReference type="Pfam" id="PF02771"/>
    </source>
</evidence>
<reference evidence="5" key="2">
    <citation type="submission" date="2020-09" db="EMBL/GenBank/DDBJ databases">
        <authorList>
            <person name="Sun Q."/>
            <person name="Zhou Y."/>
        </authorList>
    </citation>
    <scope>NUCLEOTIDE SEQUENCE</scope>
    <source>
        <strain evidence="5">CGMCC 1.12181</strain>
    </source>
</reference>
<dbReference type="Pfam" id="PF09317">
    <property type="entry name" value="ACDH_C"/>
    <property type="match status" value="1"/>
</dbReference>
<dbReference type="GO" id="GO:0033539">
    <property type="term" value="P:fatty acid beta-oxidation using acyl-CoA dehydrogenase"/>
    <property type="evidence" value="ECO:0007669"/>
    <property type="project" value="InterPro"/>
</dbReference>
<evidence type="ECO:0000313" key="5">
    <source>
        <dbReference type="EMBL" id="GGF89775.1"/>
    </source>
</evidence>
<name>A0A917CL36_9GAMM</name>
<feature type="transmembrane region" description="Helical" evidence="2">
    <location>
        <begin position="43"/>
        <end position="63"/>
    </location>
</feature>
<keyword evidence="2" id="KW-1133">Transmembrane helix</keyword>
<evidence type="ECO:0000313" key="6">
    <source>
        <dbReference type="Proteomes" id="UP000605253"/>
    </source>
</evidence>
<feature type="transmembrane region" description="Helical" evidence="2">
    <location>
        <begin position="6"/>
        <end position="31"/>
    </location>
</feature>
<dbReference type="AlphaFoldDB" id="A0A917CL36"/>
<evidence type="ECO:0000256" key="1">
    <source>
        <dbReference type="ARBA" id="ARBA00012033"/>
    </source>
</evidence>
<dbReference type="EMBL" id="BMEO01000003">
    <property type="protein sequence ID" value="GGF89775.1"/>
    <property type="molecule type" value="Genomic_DNA"/>
</dbReference>
<dbReference type="InterPro" id="IPR046373">
    <property type="entry name" value="Acyl-CoA_Oxase/DH_mid-dom_sf"/>
</dbReference>
<dbReference type="InterPro" id="IPR015396">
    <property type="entry name" value="FadE_C"/>
</dbReference>
<dbReference type="Proteomes" id="UP000605253">
    <property type="component" value="Unassembled WGS sequence"/>
</dbReference>
<accession>A0A917CL36</accession>